<accession>A0A0F9EJU8</accession>
<gene>
    <name evidence="1" type="ORF">LCGC14_2358220</name>
</gene>
<dbReference type="EMBL" id="LAZR01034481">
    <property type="protein sequence ID" value="KKL45185.1"/>
    <property type="molecule type" value="Genomic_DNA"/>
</dbReference>
<dbReference type="Pfam" id="PF08665">
    <property type="entry name" value="PglZ"/>
    <property type="match status" value="1"/>
</dbReference>
<dbReference type="AlphaFoldDB" id="A0A0F9EJU8"/>
<feature type="non-terminal residue" evidence="1">
    <location>
        <position position="288"/>
    </location>
</feature>
<protein>
    <submittedName>
        <fullName evidence="1">Uncharacterized protein</fullName>
    </submittedName>
</protein>
<sequence>MLPSITNLGWSQILRNADEIYVKTSNDNLISGIENKTEKKIFYNPKDRNSRILQILNECGKKVEILEIDLKHFKEQKSTLQQKINQNNSVLVPLLWYDKFDNHDLSFEEFIERKDTYLDELKDIIWKLHEVGIELIFILSDHGFIFVKNEDFMEDKPNGVLHKRYCLSPNIFTQEEYKKYPNWIIFSPKQFGYKIEEDKNKVSSIIVPLGYKIFKKSKKNTDFYLHGGLSYQECDLLHLKTQCVLKPKVKIEKIEVKDHEKIEGQEVFYLKEMGDSKYLEFLLKARKK</sequence>
<organism evidence="1">
    <name type="scientific">marine sediment metagenome</name>
    <dbReference type="NCBI Taxonomy" id="412755"/>
    <lineage>
        <taxon>unclassified sequences</taxon>
        <taxon>metagenomes</taxon>
        <taxon>ecological metagenomes</taxon>
    </lineage>
</organism>
<evidence type="ECO:0000313" key="1">
    <source>
        <dbReference type="EMBL" id="KKL45185.1"/>
    </source>
</evidence>
<reference evidence="1" key="1">
    <citation type="journal article" date="2015" name="Nature">
        <title>Complex archaea that bridge the gap between prokaryotes and eukaryotes.</title>
        <authorList>
            <person name="Spang A."/>
            <person name="Saw J.H."/>
            <person name="Jorgensen S.L."/>
            <person name="Zaremba-Niedzwiedzka K."/>
            <person name="Martijn J."/>
            <person name="Lind A.E."/>
            <person name="van Eijk R."/>
            <person name="Schleper C."/>
            <person name="Guy L."/>
            <person name="Ettema T.J."/>
        </authorList>
    </citation>
    <scope>NUCLEOTIDE SEQUENCE</scope>
</reference>
<proteinExistence type="predicted"/>
<name>A0A0F9EJU8_9ZZZZ</name>
<comment type="caution">
    <text evidence="1">The sequence shown here is derived from an EMBL/GenBank/DDBJ whole genome shotgun (WGS) entry which is preliminary data.</text>
</comment>